<proteinExistence type="inferred from homology"/>
<dbReference type="Pfam" id="PF13407">
    <property type="entry name" value="Peripla_BP_4"/>
    <property type="match status" value="1"/>
</dbReference>
<dbReference type="SUPFAM" id="SSF53822">
    <property type="entry name" value="Periplasmic binding protein-like I"/>
    <property type="match status" value="1"/>
</dbReference>
<sequence length="333" mass="36321">MDWKHARKNRIIVLVAGGGLLLCLLLFALLQGSLSGKGIESLQEGKGKPTVAVVLKALDSEHWERIKKGAERAAREYGADLVVMAPDKESNVAMQFAMVQDLLKEDIDALCIAPCDSEGILPLVTRAKLQGIPVFTIDTNAYDERNIQAFIGTDNYKAGILAGERMREVLPEDGKVAVMTGLLTQQTHGERLRGFRKAMEGSGLEMALVLGGKSESDTAYRATKEFLREGESVDGIFVTNALMAIGVLEALKEEGMTGQIRVIGFDDQKAMLLAVGEGHMDSTITQDPYAMGYLAVESSMRHLRGEALQKHIETPAGIVSLDNLEAYRETRKE</sequence>
<evidence type="ECO:0000256" key="1">
    <source>
        <dbReference type="ARBA" id="ARBA00004196"/>
    </source>
</evidence>
<comment type="similarity">
    <text evidence="2">Belongs to the bacterial solute-binding protein 2 family.</text>
</comment>
<dbReference type="Proteomes" id="UP000461585">
    <property type="component" value="Unassembled WGS sequence"/>
</dbReference>
<accession>A0A7X5KNW0</accession>
<organism evidence="5 6">
    <name type="scientific">Anaerotalea alkaliphila</name>
    <dbReference type="NCBI Taxonomy" id="2662126"/>
    <lineage>
        <taxon>Bacteria</taxon>
        <taxon>Bacillati</taxon>
        <taxon>Bacillota</taxon>
        <taxon>Clostridia</taxon>
        <taxon>Eubacteriales</taxon>
        <taxon>Anaerotalea</taxon>
    </lineage>
</organism>
<protein>
    <submittedName>
        <fullName evidence="5">Sugar ABC transporter substrate-binding protein</fullName>
    </submittedName>
</protein>
<dbReference type="AlphaFoldDB" id="A0A7X5KNW0"/>
<gene>
    <name evidence="5" type="ORF">GXN74_05345</name>
</gene>
<dbReference type="InterPro" id="IPR025997">
    <property type="entry name" value="SBP_2_dom"/>
</dbReference>
<reference evidence="5 6" key="1">
    <citation type="submission" date="2020-01" db="EMBL/GenBank/DDBJ databases">
        <title>Anaeroalcalibacter tamaniensis gen. nov., sp. nov., moderately halophilic strictly anaerobic fermenter bacterium from mud volcano of Taman peninsula.</title>
        <authorList>
            <person name="Frolova A."/>
            <person name="Merkel A.Y."/>
            <person name="Slobodkin A.I."/>
        </authorList>
    </citation>
    <scope>NUCLEOTIDE SEQUENCE [LARGE SCALE GENOMIC DNA]</scope>
    <source>
        <strain evidence="5 6">F-3ap</strain>
    </source>
</reference>
<evidence type="ECO:0000313" key="5">
    <source>
        <dbReference type="EMBL" id="NDL67172.1"/>
    </source>
</evidence>
<keyword evidence="3" id="KW-0732">Signal</keyword>
<evidence type="ECO:0000256" key="2">
    <source>
        <dbReference type="ARBA" id="ARBA00007639"/>
    </source>
</evidence>
<evidence type="ECO:0000313" key="6">
    <source>
        <dbReference type="Proteomes" id="UP000461585"/>
    </source>
</evidence>
<name>A0A7X5KNW0_9FIRM</name>
<comment type="caution">
    <text evidence="5">The sequence shown here is derived from an EMBL/GenBank/DDBJ whole genome shotgun (WGS) entry which is preliminary data.</text>
</comment>
<evidence type="ECO:0000256" key="3">
    <source>
        <dbReference type="ARBA" id="ARBA00022729"/>
    </source>
</evidence>
<dbReference type="EMBL" id="JAAEEH010000011">
    <property type="protein sequence ID" value="NDL67172.1"/>
    <property type="molecule type" value="Genomic_DNA"/>
</dbReference>
<dbReference type="CDD" id="cd01536">
    <property type="entry name" value="PBP1_ABC_sugar_binding-like"/>
    <property type="match status" value="1"/>
</dbReference>
<dbReference type="InterPro" id="IPR028082">
    <property type="entry name" value="Peripla_BP_I"/>
</dbReference>
<keyword evidence="6" id="KW-1185">Reference proteome</keyword>
<dbReference type="Gene3D" id="3.40.50.2300">
    <property type="match status" value="2"/>
</dbReference>
<feature type="domain" description="Periplasmic binding protein" evidence="4">
    <location>
        <begin position="51"/>
        <end position="306"/>
    </location>
</feature>
<dbReference type="PANTHER" id="PTHR46847:SF1">
    <property type="entry name" value="D-ALLOSE-BINDING PERIPLASMIC PROTEIN-RELATED"/>
    <property type="match status" value="1"/>
</dbReference>
<evidence type="ECO:0000259" key="4">
    <source>
        <dbReference type="Pfam" id="PF13407"/>
    </source>
</evidence>
<dbReference type="RefSeq" id="WP_162369899.1">
    <property type="nucleotide sequence ID" value="NZ_JAAEEH010000011.1"/>
</dbReference>
<dbReference type="PANTHER" id="PTHR46847">
    <property type="entry name" value="D-ALLOSE-BINDING PERIPLASMIC PROTEIN-RELATED"/>
    <property type="match status" value="1"/>
</dbReference>
<comment type="subcellular location">
    <subcellularLocation>
        <location evidence="1">Cell envelope</location>
    </subcellularLocation>
</comment>
<dbReference type="GO" id="GO:0030246">
    <property type="term" value="F:carbohydrate binding"/>
    <property type="evidence" value="ECO:0007669"/>
    <property type="project" value="UniProtKB-ARBA"/>
</dbReference>
<dbReference type="GO" id="GO:0030313">
    <property type="term" value="C:cell envelope"/>
    <property type="evidence" value="ECO:0007669"/>
    <property type="project" value="UniProtKB-SubCell"/>
</dbReference>